<dbReference type="Proteomes" id="UP001066276">
    <property type="component" value="Chromosome 7"/>
</dbReference>
<evidence type="ECO:0000313" key="3">
    <source>
        <dbReference type="Proteomes" id="UP001066276"/>
    </source>
</evidence>
<reference evidence="2" key="1">
    <citation type="journal article" date="2022" name="bioRxiv">
        <title>Sequencing and chromosome-scale assembly of the giantPleurodeles waltlgenome.</title>
        <authorList>
            <person name="Brown T."/>
            <person name="Elewa A."/>
            <person name="Iarovenko S."/>
            <person name="Subramanian E."/>
            <person name="Araus A.J."/>
            <person name="Petzold A."/>
            <person name="Susuki M."/>
            <person name="Suzuki K.-i.T."/>
            <person name="Hayashi T."/>
            <person name="Toyoda A."/>
            <person name="Oliveira C."/>
            <person name="Osipova E."/>
            <person name="Leigh N.D."/>
            <person name="Simon A."/>
            <person name="Yun M.H."/>
        </authorList>
    </citation>
    <scope>NUCLEOTIDE SEQUENCE</scope>
    <source>
        <strain evidence="2">20211129_DDA</strain>
        <tissue evidence="2">Liver</tissue>
    </source>
</reference>
<sequence>KPLGTGDFFFAPMSRRGSDPIGKGRSRGGRGLGGGGQIYFRPFLPPLGPAELEAKIH</sequence>
<name>A0AAV7PJU2_PLEWA</name>
<evidence type="ECO:0000256" key="1">
    <source>
        <dbReference type="SAM" id="MobiDB-lite"/>
    </source>
</evidence>
<accession>A0AAV7PJU2</accession>
<dbReference type="EMBL" id="JANPWB010000011">
    <property type="protein sequence ID" value="KAJ1127494.1"/>
    <property type="molecule type" value="Genomic_DNA"/>
</dbReference>
<organism evidence="2 3">
    <name type="scientific">Pleurodeles waltl</name>
    <name type="common">Iberian ribbed newt</name>
    <dbReference type="NCBI Taxonomy" id="8319"/>
    <lineage>
        <taxon>Eukaryota</taxon>
        <taxon>Metazoa</taxon>
        <taxon>Chordata</taxon>
        <taxon>Craniata</taxon>
        <taxon>Vertebrata</taxon>
        <taxon>Euteleostomi</taxon>
        <taxon>Amphibia</taxon>
        <taxon>Batrachia</taxon>
        <taxon>Caudata</taxon>
        <taxon>Salamandroidea</taxon>
        <taxon>Salamandridae</taxon>
        <taxon>Pleurodelinae</taxon>
        <taxon>Pleurodeles</taxon>
    </lineage>
</organism>
<comment type="caution">
    <text evidence="2">The sequence shown here is derived from an EMBL/GenBank/DDBJ whole genome shotgun (WGS) entry which is preliminary data.</text>
</comment>
<feature type="non-terminal residue" evidence="2">
    <location>
        <position position="57"/>
    </location>
</feature>
<feature type="region of interest" description="Disordered" evidence="1">
    <location>
        <begin position="11"/>
        <end position="34"/>
    </location>
</feature>
<feature type="non-terminal residue" evidence="2">
    <location>
        <position position="1"/>
    </location>
</feature>
<protein>
    <submittedName>
        <fullName evidence="2">Uncharacterized protein</fullName>
    </submittedName>
</protein>
<dbReference type="AlphaFoldDB" id="A0AAV7PJU2"/>
<keyword evidence="3" id="KW-1185">Reference proteome</keyword>
<evidence type="ECO:0000313" key="2">
    <source>
        <dbReference type="EMBL" id="KAJ1127494.1"/>
    </source>
</evidence>
<gene>
    <name evidence="2" type="ORF">NDU88_005893</name>
</gene>
<proteinExistence type="predicted"/>